<sequence length="115" mass="13187">MSADALDKSATVSDIRCNGELRWSSILKCKSLETFLKFGRHSSRSGSMKYPISERVEWIRREDCWKLLPQVFCERRIQGAERPDVANGAFCQKKKKDEAVARIRRSYLSPTATVC</sequence>
<evidence type="ECO:0000313" key="1">
    <source>
        <dbReference type="EMBL" id="KAK6764982.1"/>
    </source>
</evidence>
<name>A0ABR1EQQ7_NECAM</name>
<evidence type="ECO:0000313" key="2">
    <source>
        <dbReference type="Proteomes" id="UP001303046"/>
    </source>
</evidence>
<comment type="caution">
    <text evidence="1">The sequence shown here is derived from an EMBL/GenBank/DDBJ whole genome shotgun (WGS) entry which is preliminary data.</text>
</comment>
<organism evidence="1 2">
    <name type="scientific">Necator americanus</name>
    <name type="common">Human hookworm</name>
    <dbReference type="NCBI Taxonomy" id="51031"/>
    <lineage>
        <taxon>Eukaryota</taxon>
        <taxon>Metazoa</taxon>
        <taxon>Ecdysozoa</taxon>
        <taxon>Nematoda</taxon>
        <taxon>Chromadorea</taxon>
        <taxon>Rhabditida</taxon>
        <taxon>Rhabditina</taxon>
        <taxon>Rhabditomorpha</taxon>
        <taxon>Strongyloidea</taxon>
        <taxon>Ancylostomatidae</taxon>
        <taxon>Bunostominae</taxon>
        <taxon>Necator</taxon>
    </lineage>
</organism>
<keyword evidence="2" id="KW-1185">Reference proteome</keyword>
<reference evidence="1 2" key="1">
    <citation type="submission" date="2023-08" db="EMBL/GenBank/DDBJ databases">
        <title>A Necator americanus chromosomal reference genome.</title>
        <authorList>
            <person name="Ilik V."/>
            <person name="Petrzelkova K.J."/>
            <person name="Pardy F."/>
            <person name="Fuh T."/>
            <person name="Niatou-Singa F.S."/>
            <person name="Gouil Q."/>
            <person name="Baker L."/>
            <person name="Ritchie M.E."/>
            <person name="Jex A.R."/>
            <person name="Gazzola D."/>
            <person name="Li H."/>
            <person name="Toshio Fujiwara R."/>
            <person name="Zhan B."/>
            <person name="Aroian R.V."/>
            <person name="Pafco B."/>
            <person name="Schwarz E.M."/>
        </authorList>
    </citation>
    <scope>NUCLEOTIDE SEQUENCE [LARGE SCALE GENOMIC DNA]</scope>
    <source>
        <strain evidence="1 2">Aroian</strain>
        <tissue evidence="1">Whole animal</tissue>
    </source>
</reference>
<proteinExistence type="predicted"/>
<dbReference type="Proteomes" id="UP001303046">
    <property type="component" value="Unassembled WGS sequence"/>
</dbReference>
<dbReference type="EMBL" id="JAVFWL010000006">
    <property type="protein sequence ID" value="KAK6764982.1"/>
    <property type="molecule type" value="Genomic_DNA"/>
</dbReference>
<accession>A0ABR1EQQ7</accession>
<protein>
    <submittedName>
        <fullName evidence="1">Uncharacterized protein</fullName>
    </submittedName>
</protein>
<gene>
    <name evidence="1" type="primary">Necator_chrX.g25228</name>
    <name evidence="1" type="ORF">RB195_025062</name>
</gene>